<dbReference type="RefSeq" id="WP_015924035.1">
    <property type="nucleotide sequence ID" value="NC_011899.1"/>
</dbReference>
<feature type="domain" description="Uncharacterized protein TP-0789" evidence="1">
    <location>
        <begin position="70"/>
        <end position="247"/>
    </location>
</feature>
<dbReference type="STRING" id="373903.Hore_23220"/>
<gene>
    <name evidence="2" type="ordered locus">Hore_23220</name>
</gene>
<accession>B8D1B5</accession>
<evidence type="ECO:0000313" key="2">
    <source>
        <dbReference type="EMBL" id="ACL71067.1"/>
    </source>
</evidence>
<dbReference type="KEGG" id="hor:Hore_23220"/>
<dbReference type="eggNOG" id="COG3026">
    <property type="taxonomic scope" value="Bacteria"/>
</dbReference>
<dbReference type="Gene3D" id="2.50.20.10">
    <property type="entry name" value="Lipoprotein localisation LolA/LolB/LppX"/>
    <property type="match status" value="1"/>
</dbReference>
<proteinExistence type="predicted"/>
<dbReference type="AlphaFoldDB" id="B8D1B5"/>
<name>B8D1B5_HALOH</name>
<dbReference type="Pfam" id="PF17131">
    <property type="entry name" value="LolA_like"/>
    <property type="match status" value="1"/>
</dbReference>
<evidence type="ECO:0000259" key="1">
    <source>
        <dbReference type="Pfam" id="PF17131"/>
    </source>
</evidence>
<dbReference type="EMBL" id="CP001098">
    <property type="protein sequence ID" value="ACL71067.1"/>
    <property type="molecule type" value="Genomic_DNA"/>
</dbReference>
<keyword evidence="3" id="KW-1185">Reference proteome</keyword>
<sequence length="248" mass="29063">MFNKTTRILLLIMTMTVVFSSLSIAITPEEIINRRDDNEYVRSAKIESEMIIIKGNRKIIKTMVSITDGKNALVEFINPLDRGTKFLKRDDNLFMFFPDAEDIVKISGHMLEQGIMGSDLSYKDIMESDKLTELYDFKILREEEYQGRPCYVMEGIAREGAEVSYYRRVAWIDKERFIGLKEELYARSGRLLKVMKVDKVEEIEGRYYPTEYITEDKLIKNSRTIFRVKSINFNPEIPENTFTLQNLN</sequence>
<reference evidence="2 3" key="1">
    <citation type="journal article" date="2009" name="PLoS ONE">
        <title>Genome analysis of the anaerobic thermohalophilic bacterium Halothermothrix orenii.</title>
        <authorList>
            <person name="Mavromatis K."/>
            <person name="Ivanova N."/>
            <person name="Anderson I."/>
            <person name="Lykidis A."/>
            <person name="Hooper S.D."/>
            <person name="Sun H."/>
            <person name="Kunin V."/>
            <person name="Lapidus A."/>
            <person name="Hugenholtz P."/>
            <person name="Patel B."/>
            <person name="Kyrpides N.C."/>
        </authorList>
    </citation>
    <scope>NUCLEOTIDE SEQUENCE [LARGE SCALE GENOMIC DNA]</scope>
    <source>
        <strain evidence="3">H 168 / OCM 544 / DSM 9562</strain>
    </source>
</reference>
<dbReference type="InterPro" id="IPR033399">
    <property type="entry name" value="TP_0789-like"/>
</dbReference>
<dbReference type="CDD" id="cd16329">
    <property type="entry name" value="LolA_like"/>
    <property type="match status" value="1"/>
</dbReference>
<evidence type="ECO:0000313" key="3">
    <source>
        <dbReference type="Proteomes" id="UP000000719"/>
    </source>
</evidence>
<dbReference type="Proteomes" id="UP000000719">
    <property type="component" value="Chromosome"/>
</dbReference>
<protein>
    <submittedName>
        <fullName evidence="2">Putative sigma E regulatory protein, MucB/RseB</fullName>
    </submittedName>
</protein>
<dbReference type="OrthoDB" id="9803781at2"/>
<dbReference type="HOGENOM" id="CLU_074356_2_0_9"/>
<organism evidence="2 3">
    <name type="scientific">Halothermothrix orenii (strain H 168 / OCM 544 / DSM 9562)</name>
    <dbReference type="NCBI Taxonomy" id="373903"/>
    <lineage>
        <taxon>Bacteria</taxon>
        <taxon>Bacillati</taxon>
        <taxon>Bacillota</taxon>
        <taxon>Clostridia</taxon>
        <taxon>Halanaerobiales</taxon>
        <taxon>Halothermotrichaceae</taxon>
        <taxon>Halothermothrix</taxon>
    </lineage>
</organism>